<dbReference type="Pfam" id="PF01706">
    <property type="entry name" value="FliG_C"/>
    <property type="match status" value="1"/>
</dbReference>
<protein>
    <submittedName>
        <fullName evidence="2">FliG C-terminal domain-containing protein</fullName>
    </submittedName>
</protein>
<reference evidence="2 3" key="1">
    <citation type="submission" date="2023-04" db="EMBL/GenBank/DDBJ databases">
        <title>Ectobacillus antri isolated from activated sludge.</title>
        <authorList>
            <person name="Yan P."/>
            <person name="Liu X."/>
        </authorList>
    </citation>
    <scope>NUCLEOTIDE SEQUENCE [LARGE SCALE GENOMIC DNA]</scope>
    <source>
        <strain evidence="2 3">C18H</strain>
    </source>
</reference>
<dbReference type="InterPro" id="IPR023087">
    <property type="entry name" value="Flg_Motor_Flig_C"/>
</dbReference>
<dbReference type="RefSeq" id="WP_124563975.1">
    <property type="nucleotide sequence ID" value="NZ_JARRRY010000001.1"/>
</dbReference>
<evidence type="ECO:0000259" key="1">
    <source>
        <dbReference type="Pfam" id="PF01706"/>
    </source>
</evidence>
<dbReference type="SUPFAM" id="SSF48029">
    <property type="entry name" value="FliG"/>
    <property type="match status" value="1"/>
</dbReference>
<dbReference type="Proteomes" id="UP001218246">
    <property type="component" value="Unassembled WGS sequence"/>
</dbReference>
<comment type="caution">
    <text evidence="2">The sequence shown here is derived from an EMBL/GenBank/DDBJ whole genome shotgun (WGS) entry which is preliminary data.</text>
</comment>
<dbReference type="Gene3D" id="1.10.220.30">
    <property type="match status" value="1"/>
</dbReference>
<evidence type="ECO:0000313" key="3">
    <source>
        <dbReference type="Proteomes" id="UP001218246"/>
    </source>
</evidence>
<name>A0ABT6H0I6_9BACI</name>
<feature type="domain" description="Flagellar motor switch protein FliG C-terminal" evidence="1">
    <location>
        <begin position="74"/>
        <end position="151"/>
    </location>
</feature>
<evidence type="ECO:0000313" key="2">
    <source>
        <dbReference type="EMBL" id="MDG5752879.1"/>
    </source>
</evidence>
<proteinExistence type="predicted"/>
<accession>A0ABT6H0I6</accession>
<gene>
    <name evidence="2" type="ORF">P6P90_02540</name>
</gene>
<dbReference type="EMBL" id="JARULN010000001">
    <property type="protein sequence ID" value="MDG5752879.1"/>
    <property type="molecule type" value="Genomic_DNA"/>
</dbReference>
<dbReference type="InterPro" id="IPR011002">
    <property type="entry name" value="FliG_a-hlx"/>
</dbReference>
<sequence>MNKYRVTFLTAEGLEQRSIMEGHNLPDLIQKVERIMSDPLGYFTNDKNNCYFQVIRENISYIQYELLFSNTPIHFERIKELPSAVFQQLFVKVPNPEVYALACKGLDLATKERMLSEMPLAFRTSVEATLQQTVDATTAEVYEAQSLLLHELTDITR</sequence>
<organism evidence="2 3">
    <name type="scientific">Ectobacillus antri</name>
    <dbReference type="NCBI Taxonomy" id="2486280"/>
    <lineage>
        <taxon>Bacteria</taxon>
        <taxon>Bacillati</taxon>
        <taxon>Bacillota</taxon>
        <taxon>Bacilli</taxon>
        <taxon>Bacillales</taxon>
        <taxon>Bacillaceae</taxon>
        <taxon>Ectobacillus</taxon>
    </lineage>
</organism>
<keyword evidence="3" id="KW-1185">Reference proteome</keyword>